<dbReference type="VEuPathDB" id="MicrosporidiaDB:M970_060240"/>
<accession>M1JJP0</accession>
<dbReference type="VEuPathDB" id="MicrosporidiaDB:AEWQ_060230"/>
<dbReference type="AlphaFoldDB" id="M1JJP0"/>
<name>M1JJP0_ENCCN</name>
<protein>
    <submittedName>
        <fullName evidence="1">Uncharacterized protein</fullName>
    </submittedName>
</protein>
<dbReference type="VEuPathDB" id="MicrosporidiaDB:AEWR_060240"/>
<sequence length="528" mass="61972">MDVSARESFSYDESLLDRRALKNFLILDEILKRFPKKSGVECVFCEESIKIHNLHDMFRAYACAVSCLAHHTESVGVADLLVFFEVEDFVMRKARGREMWSVRDVLEFRRDTKEMYEEALRDQLVAVFKTHFMEKSIKINCEQDVESITYKYYKLVDDGEKTGLEMRSLELVLILLFKRDELIRFFRVFWPNRKSYAVFKLALILSMRLESHVSTERLLKEFEGFPFEEDSLFPYNGDVDSLHEINEMLENSEPDIGEWFRMQQEKMYWMECVRMWAANRESDPGTMDNSMIELCIKNKRYEDGWLIYKNDMKSTNVGIVKACILCIKGLKSSNGSCVWESRTAEVIDNAVFSGDLKSLHALINEIVSKLWEIPAVQRVFVLGRFSKAADCMCKDEDLIAELLKGLQALCTECRDFETRDLCVRYSEMVYDEWKKAKKKFLFFKKQSHHGLQIRSSMLGIYGATKDCKKFYNVYQDLMKSNTELSRELCTKLESLHIRDCEECILRRRQLTVNGNRKAPPVFNFLNKP</sequence>
<dbReference type="VEuPathDB" id="MicrosporidiaDB:ECU06_0300"/>
<dbReference type="EMBL" id="KC513609">
    <property type="protein sequence ID" value="AGE95674.1"/>
    <property type="molecule type" value="Genomic_DNA"/>
</dbReference>
<reference evidence="1" key="1">
    <citation type="journal article" date="2013" name="Eukaryot. Cell">
        <title>Extremely Reduced Levels of Heterozygosity in the Vertebrate Pathogen Encephalitozoon cuniculi.</title>
        <authorList>
            <person name="Selman M."/>
            <person name="Sak B."/>
            <person name="Kvac M."/>
            <person name="Farinelli L."/>
            <person name="Weiss L.M."/>
            <person name="Corradi N."/>
        </authorList>
    </citation>
    <scope>NUCLEOTIDE SEQUENCE</scope>
</reference>
<evidence type="ECO:0000313" key="1">
    <source>
        <dbReference type="EMBL" id="AGE95674.1"/>
    </source>
</evidence>
<gene>
    <name evidence="1" type="ORF">ECU06_0300</name>
</gene>
<dbReference type="VEuPathDB" id="MicrosporidiaDB:AEWD_060240"/>
<proteinExistence type="predicted"/>
<organism evidence="1">
    <name type="scientific">Encephalitozoon cuniculi</name>
    <name type="common">Microsporidian parasite</name>
    <dbReference type="NCBI Taxonomy" id="6035"/>
    <lineage>
        <taxon>Eukaryota</taxon>
        <taxon>Fungi</taxon>
        <taxon>Fungi incertae sedis</taxon>
        <taxon>Microsporidia</taxon>
        <taxon>Unikaryonidae</taxon>
        <taxon>Encephalitozoon</taxon>
    </lineage>
</organism>